<evidence type="ECO:0000313" key="2">
    <source>
        <dbReference type="EMBL" id="GAA5497519.1"/>
    </source>
</evidence>
<name>A0ABP9V4B8_9BACT</name>
<feature type="transmembrane region" description="Helical" evidence="1">
    <location>
        <begin position="12"/>
        <end position="35"/>
    </location>
</feature>
<accession>A0ABP9V4B8</accession>
<proteinExistence type="predicted"/>
<protein>
    <submittedName>
        <fullName evidence="2">Uncharacterized protein</fullName>
    </submittedName>
</protein>
<keyword evidence="1" id="KW-0472">Membrane</keyword>
<comment type="caution">
    <text evidence="2">The sequence shown here is derived from an EMBL/GenBank/DDBJ whole genome shotgun (WGS) entry which is preliminary data.</text>
</comment>
<keyword evidence="3" id="KW-1185">Reference proteome</keyword>
<feature type="transmembrane region" description="Helical" evidence="1">
    <location>
        <begin position="82"/>
        <end position="102"/>
    </location>
</feature>
<keyword evidence="1" id="KW-0812">Transmembrane</keyword>
<feature type="transmembrane region" description="Helical" evidence="1">
    <location>
        <begin position="50"/>
        <end position="70"/>
    </location>
</feature>
<keyword evidence="1" id="KW-1133">Transmembrane helix</keyword>
<reference evidence="2 3" key="1">
    <citation type="submission" date="2024-02" db="EMBL/GenBank/DDBJ databases">
        <title>Rubritalea halochordaticola NBRC 107102.</title>
        <authorList>
            <person name="Ichikawa N."/>
            <person name="Katano-Makiyama Y."/>
            <person name="Hidaka K."/>
        </authorList>
    </citation>
    <scope>NUCLEOTIDE SEQUENCE [LARGE SCALE GENOMIC DNA]</scope>
    <source>
        <strain evidence="2 3">NBRC 107102</strain>
    </source>
</reference>
<gene>
    <name evidence="2" type="ORF">Rhal01_03715</name>
</gene>
<evidence type="ECO:0000256" key="1">
    <source>
        <dbReference type="SAM" id="Phobius"/>
    </source>
</evidence>
<sequence>MKFDKSMIAASIISAVISVISVETYGALAILFAFIPRIFLYELGLEGGKLLSIGVFVMSFLYYYAGAWIFRSLIPKAPKWIALALFYLLHFTASFIIAVNVMTD</sequence>
<evidence type="ECO:0000313" key="3">
    <source>
        <dbReference type="Proteomes" id="UP001424741"/>
    </source>
</evidence>
<dbReference type="EMBL" id="BAABRL010000016">
    <property type="protein sequence ID" value="GAA5497519.1"/>
    <property type="molecule type" value="Genomic_DNA"/>
</dbReference>
<dbReference type="Proteomes" id="UP001424741">
    <property type="component" value="Unassembled WGS sequence"/>
</dbReference>
<dbReference type="RefSeq" id="WP_346190018.1">
    <property type="nucleotide sequence ID" value="NZ_BAABRL010000016.1"/>
</dbReference>
<organism evidence="2 3">
    <name type="scientific">Rubritalea halochordaticola</name>
    <dbReference type="NCBI Taxonomy" id="714537"/>
    <lineage>
        <taxon>Bacteria</taxon>
        <taxon>Pseudomonadati</taxon>
        <taxon>Verrucomicrobiota</taxon>
        <taxon>Verrucomicrobiia</taxon>
        <taxon>Verrucomicrobiales</taxon>
        <taxon>Rubritaleaceae</taxon>
        <taxon>Rubritalea</taxon>
    </lineage>
</organism>